<dbReference type="InterPro" id="IPR029058">
    <property type="entry name" value="AB_hydrolase_fold"/>
</dbReference>
<dbReference type="InterPro" id="IPR050309">
    <property type="entry name" value="Type-B_Carboxylest/Lipase"/>
</dbReference>
<evidence type="ECO:0000256" key="3">
    <source>
        <dbReference type="ARBA" id="ARBA00022801"/>
    </source>
</evidence>
<dbReference type="SUPFAM" id="SSF53474">
    <property type="entry name" value="alpha/beta-Hydrolases"/>
    <property type="match status" value="1"/>
</dbReference>
<dbReference type="ESTHER" id="wiccf-k0kmk9">
    <property type="family name" value="Fungal_carboxylesterase_lipase"/>
</dbReference>
<dbReference type="STRING" id="1206466.K0KMK9"/>
<dbReference type="AlphaFoldDB" id="K0KMK9"/>
<proteinExistence type="inferred from homology"/>
<dbReference type="EC" id="3.1.1.-" evidence="5"/>
<keyword evidence="4" id="KW-0442">Lipid degradation</keyword>
<sequence>MVWINSLAVLTVFTLGSCAPITKNSTQQDLNTPIVHIKNGSITGEFIQNFNQDAYLGIPFAEPPLKKLRFKPPQPYNQSWSEIKNFTQYGDACIASSGSSTLPQSEDCLTLNIVKPHGWENETLPVGIWIHGGSFTEGSGVSGAFNLSWIVQNSIDIGKPFIGVTINYRLNGFGFLSSDEVSRKGYTNIGLRDQIQAIEWIHENIAGFGGDPNHLVLWGESAGSISIGKLLSQDNYLDEEYIKGAIMESGPNVFPNIKPAATEQNQEDFLSVVKHVDCFDNVTDYLECLTTVDAKKLQNAFNVSNGVVDVGFNFPYIDGDVIPKSSYEVLKSGEGFLKVPILIGTSTDEGSAFVNRTLNSTEDVVKYLKFYLPNLNNQTIEDLISLYPANNSETIVPQDPTYNTSAITYPSSIVGKQYKTLASMYGDITFIAGTKITSRLYSEHKIPVYKYRFNIPALQIAFLPFLGVTHAQEIPYVFDNQKTSKTADDGTGFFPDPKASKIANTMSKAWVSFIHDLDPNISKDVKLQAELPEWPQYKVNSTTNSGENLVFDLNGIYVEDDVVRHKQIDYIESVISQLNT</sequence>
<dbReference type="GO" id="GO:0016042">
    <property type="term" value="P:lipid catabolic process"/>
    <property type="evidence" value="ECO:0007669"/>
    <property type="project" value="UniProtKB-KW"/>
</dbReference>
<protein>
    <recommendedName>
        <fullName evidence="5">Carboxylic ester hydrolase</fullName>
        <ecNumber evidence="5">3.1.1.-</ecNumber>
    </recommendedName>
</protein>
<evidence type="ECO:0000313" key="7">
    <source>
        <dbReference type="EMBL" id="CCH42343.1"/>
    </source>
</evidence>
<keyword evidence="4" id="KW-0443">Lipid metabolism</keyword>
<evidence type="ECO:0000259" key="6">
    <source>
        <dbReference type="Pfam" id="PF00135"/>
    </source>
</evidence>
<accession>K0KMK9</accession>
<evidence type="ECO:0000256" key="2">
    <source>
        <dbReference type="ARBA" id="ARBA00005964"/>
    </source>
</evidence>
<gene>
    <name evidence="7" type="ORF">BN7_1887</name>
</gene>
<keyword evidence="5" id="KW-0732">Signal</keyword>
<organism evidence="7 8">
    <name type="scientific">Wickerhamomyces ciferrii (strain ATCC 14091 / BCRC 22168 / CBS 111 / JCM 3599 / NBRC 0793 / NRRL Y-1031 F-60-10)</name>
    <name type="common">Yeast</name>
    <name type="synonym">Pichia ciferrii</name>
    <dbReference type="NCBI Taxonomy" id="1206466"/>
    <lineage>
        <taxon>Eukaryota</taxon>
        <taxon>Fungi</taxon>
        <taxon>Dikarya</taxon>
        <taxon>Ascomycota</taxon>
        <taxon>Saccharomycotina</taxon>
        <taxon>Saccharomycetes</taxon>
        <taxon>Phaffomycetales</taxon>
        <taxon>Wickerhamomycetaceae</taxon>
        <taxon>Wickerhamomyces</taxon>
    </lineage>
</organism>
<evidence type="ECO:0000256" key="1">
    <source>
        <dbReference type="ARBA" id="ARBA00001024"/>
    </source>
</evidence>
<evidence type="ECO:0000313" key="8">
    <source>
        <dbReference type="Proteomes" id="UP000009328"/>
    </source>
</evidence>
<feature type="chain" id="PRO_5005137216" description="Carboxylic ester hydrolase" evidence="5">
    <location>
        <begin position="19"/>
        <end position="580"/>
    </location>
</feature>
<keyword evidence="3 5" id="KW-0378">Hydrolase</keyword>
<dbReference type="GO" id="GO:0004806">
    <property type="term" value="F:triacylglycerol lipase activity"/>
    <property type="evidence" value="ECO:0007669"/>
    <property type="project" value="UniProtKB-EC"/>
</dbReference>
<comment type="caution">
    <text evidence="7">The sequence shown here is derived from an EMBL/GenBank/DDBJ whole genome shotgun (WGS) entry which is preliminary data.</text>
</comment>
<reference evidence="7 8" key="1">
    <citation type="journal article" date="2012" name="Eukaryot. Cell">
        <title>Draft genome sequence of Wickerhamomyces ciferrii NRRL Y-1031 F-60-10.</title>
        <authorList>
            <person name="Schneider J."/>
            <person name="Andrea H."/>
            <person name="Blom J."/>
            <person name="Jaenicke S."/>
            <person name="Ruckert C."/>
            <person name="Schorsch C."/>
            <person name="Szczepanowski R."/>
            <person name="Farwick M."/>
            <person name="Goesmann A."/>
            <person name="Puhler A."/>
            <person name="Schaffer S."/>
            <person name="Tauch A."/>
            <person name="Kohler T."/>
            <person name="Brinkrolf K."/>
        </authorList>
    </citation>
    <scope>NUCLEOTIDE SEQUENCE [LARGE SCALE GENOMIC DNA]</scope>
    <source>
        <strain evidence="8">ATCC 14091 / BCRC 22168 / CBS 111 / JCM 3599 / NBRC 0793 / NRRL Y-1031 F-60-10</strain>
    </source>
</reference>
<evidence type="ECO:0000256" key="4">
    <source>
        <dbReference type="ARBA" id="ARBA00022963"/>
    </source>
</evidence>
<dbReference type="InterPro" id="IPR019826">
    <property type="entry name" value="Carboxylesterase_B_AS"/>
</dbReference>
<dbReference type="EMBL" id="CAIF01000040">
    <property type="protein sequence ID" value="CCH42343.1"/>
    <property type="molecule type" value="Genomic_DNA"/>
</dbReference>
<keyword evidence="8" id="KW-1185">Reference proteome</keyword>
<dbReference type="PROSITE" id="PS00122">
    <property type="entry name" value="CARBOXYLESTERASE_B_1"/>
    <property type="match status" value="1"/>
</dbReference>
<dbReference type="Gene3D" id="3.40.50.1820">
    <property type="entry name" value="alpha/beta hydrolase"/>
    <property type="match status" value="1"/>
</dbReference>
<comment type="similarity">
    <text evidence="2 5">Belongs to the type-B carboxylesterase/lipase family.</text>
</comment>
<dbReference type="Proteomes" id="UP000009328">
    <property type="component" value="Unassembled WGS sequence"/>
</dbReference>
<comment type="catalytic activity">
    <reaction evidence="1">
        <text>a triacylglycerol + H2O = a diacylglycerol + a fatty acid + H(+)</text>
        <dbReference type="Rhea" id="RHEA:12044"/>
        <dbReference type="ChEBI" id="CHEBI:15377"/>
        <dbReference type="ChEBI" id="CHEBI:15378"/>
        <dbReference type="ChEBI" id="CHEBI:17855"/>
        <dbReference type="ChEBI" id="CHEBI:18035"/>
        <dbReference type="ChEBI" id="CHEBI:28868"/>
        <dbReference type="EC" id="3.1.1.3"/>
    </reaction>
</comment>
<dbReference type="PANTHER" id="PTHR11559">
    <property type="entry name" value="CARBOXYLESTERASE"/>
    <property type="match status" value="1"/>
</dbReference>
<dbReference type="InParanoid" id="K0KMK9"/>
<dbReference type="HOGENOM" id="CLU_006586_10_6_1"/>
<dbReference type="Pfam" id="PF00135">
    <property type="entry name" value="COesterase"/>
    <property type="match status" value="1"/>
</dbReference>
<dbReference type="eggNOG" id="KOG4389">
    <property type="taxonomic scope" value="Eukaryota"/>
</dbReference>
<dbReference type="PROSITE" id="PS00941">
    <property type="entry name" value="CARBOXYLESTERASE_B_2"/>
    <property type="match status" value="1"/>
</dbReference>
<evidence type="ECO:0000256" key="5">
    <source>
        <dbReference type="RuleBase" id="RU361235"/>
    </source>
</evidence>
<feature type="domain" description="Carboxylesterase type B" evidence="6">
    <location>
        <begin position="32"/>
        <end position="542"/>
    </location>
</feature>
<name>K0KMK9_WICCF</name>
<dbReference type="InterPro" id="IPR002018">
    <property type="entry name" value="CarbesteraseB"/>
</dbReference>
<feature type="signal peptide" evidence="5">
    <location>
        <begin position="1"/>
        <end position="18"/>
    </location>
</feature>
<dbReference type="InterPro" id="IPR019819">
    <property type="entry name" value="Carboxylesterase_B_CS"/>
</dbReference>